<dbReference type="InterPro" id="IPR017926">
    <property type="entry name" value="GATASE"/>
</dbReference>
<evidence type="ECO:0000259" key="9">
    <source>
        <dbReference type="Pfam" id="PF00117"/>
    </source>
</evidence>
<dbReference type="GO" id="GO:0004088">
    <property type="term" value="F:carbamoyl-phosphate synthase (glutamine-hydrolyzing) activity"/>
    <property type="evidence" value="ECO:0007669"/>
    <property type="project" value="UniProtKB-EC"/>
</dbReference>
<evidence type="ECO:0000256" key="3">
    <source>
        <dbReference type="ARBA" id="ARBA00012738"/>
    </source>
</evidence>
<keyword evidence="11" id="KW-1185">Reference proteome</keyword>
<dbReference type="PRINTS" id="PR00099">
    <property type="entry name" value="CPSGATASE"/>
</dbReference>
<comment type="caution">
    <text evidence="10">The sequence shown here is derived from an EMBL/GenBank/DDBJ whole genome shotgun (WGS) entry which is preliminary data.</text>
</comment>
<dbReference type="InterPro" id="IPR050472">
    <property type="entry name" value="Anth_synth/Amidotransfase"/>
</dbReference>
<protein>
    <recommendedName>
        <fullName evidence="3">carbamoyl-phosphate synthase (glutamine-hydrolyzing)</fullName>
        <ecNumber evidence="3">6.3.5.5</ecNumber>
    </recommendedName>
</protein>
<comment type="pathway">
    <text evidence="1">Amino-acid biosynthesis; L-arginine biosynthesis; carbamoyl phosphate from bicarbonate: step 1/1.</text>
</comment>
<gene>
    <name evidence="10" type="ORF">Ahy_B03g063608</name>
</gene>
<comment type="similarity">
    <text evidence="2">Belongs to the CarA family.</text>
</comment>
<evidence type="ECO:0000256" key="5">
    <source>
        <dbReference type="ARBA" id="ARBA00044031"/>
    </source>
</evidence>
<dbReference type="Gene3D" id="3.40.50.880">
    <property type="match status" value="1"/>
</dbReference>
<dbReference type="Proteomes" id="UP000289738">
    <property type="component" value="Chromosome B03"/>
</dbReference>
<evidence type="ECO:0000256" key="7">
    <source>
        <dbReference type="ARBA" id="ARBA00049285"/>
    </source>
</evidence>
<feature type="domain" description="Glutamine amidotransferase" evidence="9">
    <location>
        <begin position="19"/>
        <end position="97"/>
    </location>
</feature>
<feature type="signal peptide" evidence="8">
    <location>
        <begin position="1"/>
        <end position="19"/>
    </location>
</feature>
<dbReference type="InterPro" id="IPR029062">
    <property type="entry name" value="Class_I_gatase-like"/>
</dbReference>
<organism evidence="10 11">
    <name type="scientific">Arachis hypogaea</name>
    <name type="common">Peanut</name>
    <dbReference type="NCBI Taxonomy" id="3818"/>
    <lineage>
        <taxon>Eukaryota</taxon>
        <taxon>Viridiplantae</taxon>
        <taxon>Streptophyta</taxon>
        <taxon>Embryophyta</taxon>
        <taxon>Tracheophyta</taxon>
        <taxon>Spermatophyta</taxon>
        <taxon>Magnoliopsida</taxon>
        <taxon>eudicotyledons</taxon>
        <taxon>Gunneridae</taxon>
        <taxon>Pentapetalae</taxon>
        <taxon>rosids</taxon>
        <taxon>fabids</taxon>
        <taxon>Fabales</taxon>
        <taxon>Fabaceae</taxon>
        <taxon>Papilionoideae</taxon>
        <taxon>50 kb inversion clade</taxon>
        <taxon>dalbergioids sensu lato</taxon>
        <taxon>Dalbergieae</taxon>
        <taxon>Pterocarpus clade</taxon>
        <taxon>Arachis</taxon>
    </lineage>
</organism>
<evidence type="ECO:0000256" key="2">
    <source>
        <dbReference type="ARBA" id="ARBA00007800"/>
    </source>
</evidence>
<dbReference type="EC" id="6.3.5.5" evidence="3"/>
<evidence type="ECO:0000313" key="11">
    <source>
        <dbReference type="Proteomes" id="UP000289738"/>
    </source>
</evidence>
<evidence type="ECO:0000256" key="8">
    <source>
        <dbReference type="SAM" id="SignalP"/>
    </source>
</evidence>
<evidence type="ECO:0000256" key="6">
    <source>
        <dbReference type="ARBA" id="ARBA00048816"/>
    </source>
</evidence>
<dbReference type="PANTHER" id="PTHR43418:SF7">
    <property type="entry name" value="CARBAMOYL-PHOSPHATE SYNTHASE SMALL CHAIN"/>
    <property type="match status" value="1"/>
</dbReference>
<dbReference type="SUPFAM" id="SSF52317">
    <property type="entry name" value="Class I glutamine amidotransferase-like"/>
    <property type="match status" value="1"/>
</dbReference>
<dbReference type="STRING" id="3818.A0A444ZXS3"/>
<dbReference type="PRINTS" id="PR00096">
    <property type="entry name" value="GATASE"/>
</dbReference>
<reference evidence="10 11" key="1">
    <citation type="submission" date="2019-01" db="EMBL/GenBank/DDBJ databases">
        <title>Sequencing of cultivated peanut Arachis hypogaea provides insights into genome evolution and oil improvement.</title>
        <authorList>
            <person name="Chen X."/>
        </authorList>
    </citation>
    <scope>NUCLEOTIDE SEQUENCE [LARGE SCALE GENOMIC DNA]</scope>
    <source>
        <strain evidence="11">cv. Fuhuasheng</strain>
        <tissue evidence="10">Leaves</tissue>
    </source>
</reference>
<comment type="catalytic activity">
    <reaction evidence="6">
        <text>hydrogencarbonate + L-glutamine + 2 ATP + H2O = carbamoyl phosphate + L-glutamate + 2 ADP + phosphate + 2 H(+)</text>
        <dbReference type="Rhea" id="RHEA:18633"/>
        <dbReference type="ChEBI" id="CHEBI:15377"/>
        <dbReference type="ChEBI" id="CHEBI:15378"/>
        <dbReference type="ChEBI" id="CHEBI:17544"/>
        <dbReference type="ChEBI" id="CHEBI:29985"/>
        <dbReference type="ChEBI" id="CHEBI:30616"/>
        <dbReference type="ChEBI" id="CHEBI:43474"/>
        <dbReference type="ChEBI" id="CHEBI:58228"/>
        <dbReference type="ChEBI" id="CHEBI:58359"/>
        <dbReference type="ChEBI" id="CHEBI:456216"/>
        <dbReference type="EC" id="6.3.5.5"/>
    </reaction>
</comment>
<sequence>MTSILWLQIHCWHIYMARASETLKMKPDGNGILFSNGPGDPSAVPYAVETVRDILEKVSVFGICMGHQLIGQALGGKTFKMKFGHHGENHPVRTFKPAMLRLVLRTTIMLLTLPHCQKELRLLIST</sequence>
<keyword evidence="4" id="KW-0315">Glutamine amidotransferase</keyword>
<feature type="chain" id="PRO_5019125944" description="carbamoyl-phosphate synthase (glutamine-hydrolyzing)" evidence="8">
    <location>
        <begin position="20"/>
        <end position="126"/>
    </location>
</feature>
<evidence type="ECO:0000313" key="10">
    <source>
        <dbReference type="EMBL" id="RYR18977.1"/>
    </source>
</evidence>
<proteinExistence type="inferred from homology"/>
<accession>A0A444ZXS3</accession>
<dbReference type="PANTHER" id="PTHR43418">
    <property type="entry name" value="MULTIFUNCTIONAL TRYPTOPHAN BIOSYNTHESIS PROTEIN-RELATED"/>
    <property type="match status" value="1"/>
</dbReference>
<comment type="subunit">
    <text evidence="5">Heterodimer composed of 2 chains; the small (or glutamine) chain promotes the hydrolysis of glutamine to ammonia, which is used by the large (or ammonia) chain to synthesize carbamoyl phosphate.</text>
</comment>
<dbReference type="Pfam" id="PF00117">
    <property type="entry name" value="GATase"/>
    <property type="match status" value="1"/>
</dbReference>
<dbReference type="AlphaFoldDB" id="A0A444ZXS3"/>
<evidence type="ECO:0000256" key="1">
    <source>
        <dbReference type="ARBA" id="ARBA00005077"/>
    </source>
</evidence>
<name>A0A444ZXS3_ARAHY</name>
<evidence type="ECO:0000256" key="4">
    <source>
        <dbReference type="ARBA" id="ARBA00022962"/>
    </source>
</evidence>
<dbReference type="PROSITE" id="PS51273">
    <property type="entry name" value="GATASE_TYPE_1"/>
    <property type="match status" value="1"/>
</dbReference>
<dbReference type="EMBL" id="SDMP01000013">
    <property type="protein sequence ID" value="RYR18977.1"/>
    <property type="molecule type" value="Genomic_DNA"/>
</dbReference>
<keyword evidence="8" id="KW-0732">Signal</keyword>
<comment type="catalytic activity">
    <reaction evidence="7">
        <text>L-glutamine + H2O = L-glutamate + NH4(+)</text>
        <dbReference type="Rhea" id="RHEA:15889"/>
        <dbReference type="ChEBI" id="CHEBI:15377"/>
        <dbReference type="ChEBI" id="CHEBI:28938"/>
        <dbReference type="ChEBI" id="CHEBI:29985"/>
        <dbReference type="ChEBI" id="CHEBI:58359"/>
    </reaction>
</comment>